<dbReference type="EMBL" id="MT631189">
    <property type="protein sequence ID" value="QNO46386.1"/>
    <property type="molecule type" value="Genomic_DNA"/>
</dbReference>
<gene>
    <name evidence="1" type="ORF">NIBJONLA_00002</name>
</gene>
<organism evidence="1">
    <name type="scientific">Candidatus Methanogaster sp. ANME-2c ERB4</name>
    <dbReference type="NCBI Taxonomy" id="2759911"/>
    <lineage>
        <taxon>Archaea</taxon>
        <taxon>Methanobacteriati</taxon>
        <taxon>Methanobacteriota</taxon>
        <taxon>Stenosarchaea group</taxon>
        <taxon>Methanomicrobia</taxon>
        <taxon>Methanosarcinales</taxon>
        <taxon>ANME-2 cluster</taxon>
        <taxon>Candidatus Methanogasteraceae</taxon>
        <taxon>Candidatus Methanogaster</taxon>
    </lineage>
</organism>
<accession>A0A7G9YEF2</accession>
<sequence>MSDCETIELGFDEILYLCGRDGTIGIVKAGADQWFIETDDCEIALFTEEDDLFVASGFDTDARMIEGVRCMLYLVREICSPLIVLPKNHPASGRLQIVVSAGEKTTISCKITPGTHPEQDVLCGGSEFDGMQIAGVSGGVQLQNIDLSKIDIRISKM</sequence>
<reference evidence="1" key="1">
    <citation type="submission" date="2020-06" db="EMBL/GenBank/DDBJ databases">
        <title>Unique genomic features of the anaerobic methanotrophic archaea.</title>
        <authorList>
            <person name="Chadwick G.L."/>
            <person name="Skennerton C.T."/>
            <person name="Laso-Perez R."/>
            <person name="Leu A.O."/>
            <person name="Speth D.R."/>
            <person name="Yu H."/>
            <person name="Morgan-Lang C."/>
            <person name="Hatzenpichler R."/>
            <person name="Goudeau D."/>
            <person name="Malmstrom R."/>
            <person name="Brazelton W.J."/>
            <person name="Woyke T."/>
            <person name="Hallam S.J."/>
            <person name="Tyson G.W."/>
            <person name="Wegener G."/>
            <person name="Boetius A."/>
            <person name="Orphan V."/>
        </authorList>
    </citation>
    <scope>NUCLEOTIDE SEQUENCE</scope>
</reference>
<evidence type="ECO:0000313" key="1">
    <source>
        <dbReference type="EMBL" id="QNO46386.1"/>
    </source>
</evidence>
<proteinExistence type="predicted"/>
<protein>
    <submittedName>
        <fullName evidence="1">Uncharacterized protein</fullName>
    </submittedName>
</protein>
<name>A0A7G9YEF2_9EURY</name>
<dbReference type="AlphaFoldDB" id="A0A7G9YEF2"/>